<evidence type="ECO:0000259" key="1">
    <source>
        <dbReference type="Pfam" id="PF12728"/>
    </source>
</evidence>
<evidence type="ECO:0000313" key="2">
    <source>
        <dbReference type="EMBL" id="MBA8929561.1"/>
    </source>
</evidence>
<accession>A0ABR6BRL1</accession>
<dbReference type="RefSeq" id="WP_182839468.1">
    <property type="nucleotide sequence ID" value="NZ_BAAABQ010000017.1"/>
</dbReference>
<dbReference type="InterPro" id="IPR041657">
    <property type="entry name" value="HTH_17"/>
</dbReference>
<gene>
    <name evidence="2" type="ORF">BC739_006779</name>
</gene>
<keyword evidence="3" id="KW-1185">Reference proteome</keyword>
<dbReference type="InterPro" id="IPR010093">
    <property type="entry name" value="SinI_DNA-bd"/>
</dbReference>
<dbReference type="Pfam" id="PF12728">
    <property type="entry name" value="HTH_17"/>
    <property type="match status" value="1"/>
</dbReference>
<dbReference type="EMBL" id="JACJID010000005">
    <property type="protein sequence ID" value="MBA8929561.1"/>
    <property type="molecule type" value="Genomic_DNA"/>
</dbReference>
<feature type="domain" description="Helix-turn-helix" evidence="1">
    <location>
        <begin position="5"/>
        <end position="53"/>
    </location>
</feature>
<dbReference type="NCBIfam" id="TIGR01764">
    <property type="entry name" value="excise"/>
    <property type="match status" value="1"/>
</dbReference>
<protein>
    <submittedName>
        <fullName evidence="2">Excisionase family DNA binding protein</fullName>
    </submittedName>
</protein>
<comment type="caution">
    <text evidence="2">The sequence shown here is derived from an EMBL/GenBank/DDBJ whole genome shotgun (WGS) entry which is preliminary data.</text>
</comment>
<organism evidence="2 3">
    <name type="scientific">Kutzneria viridogrisea</name>
    <dbReference type="NCBI Taxonomy" id="47990"/>
    <lineage>
        <taxon>Bacteria</taxon>
        <taxon>Bacillati</taxon>
        <taxon>Actinomycetota</taxon>
        <taxon>Actinomycetes</taxon>
        <taxon>Pseudonocardiales</taxon>
        <taxon>Pseudonocardiaceae</taxon>
        <taxon>Kutzneria</taxon>
    </lineage>
</organism>
<sequence length="71" mass="8119">MSEHFTVQEAAEYLNTTVRFVRRLIAERRIAFHHLGRLVRIKRVDLEAFVNAGRVEAITVASVWRDLGGVA</sequence>
<proteinExistence type="predicted"/>
<name>A0ABR6BRL1_9PSEU</name>
<evidence type="ECO:0000313" key="3">
    <source>
        <dbReference type="Proteomes" id="UP000517916"/>
    </source>
</evidence>
<dbReference type="Proteomes" id="UP000517916">
    <property type="component" value="Unassembled WGS sequence"/>
</dbReference>
<reference evidence="2 3" key="1">
    <citation type="submission" date="2020-08" db="EMBL/GenBank/DDBJ databases">
        <title>Genomic Encyclopedia of Archaeal and Bacterial Type Strains, Phase II (KMG-II): from individual species to whole genera.</title>
        <authorList>
            <person name="Goeker M."/>
        </authorList>
    </citation>
    <scope>NUCLEOTIDE SEQUENCE [LARGE SCALE GENOMIC DNA]</scope>
    <source>
        <strain evidence="2 3">DSM 43850</strain>
    </source>
</reference>